<keyword evidence="3" id="KW-0808">Transferase</keyword>
<evidence type="ECO:0000256" key="5">
    <source>
        <dbReference type="ARBA" id="ARBA00023194"/>
    </source>
</evidence>
<evidence type="ECO:0000313" key="8">
    <source>
        <dbReference type="Proteomes" id="UP000660680"/>
    </source>
</evidence>
<organism evidence="7 8">
    <name type="scientific">Actinokineospora fastidiosa</name>
    <dbReference type="NCBI Taxonomy" id="1816"/>
    <lineage>
        <taxon>Bacteria</taxon>
        <taxon>Bacillati</taxon>
        <taxon>Actinomycetota</taxon>
        <taxon>Actinomycetes</taxon>
        <taxon>Pseudonocardiales</taxon>
        <taxon>Pseudonocardiaceae</taxon>
        <taxon>Actinokineospora</taxon>
    </lineage>
</organism>
<gene>
    <name evidence="7" type="ORF">GCM10010171_46740</name>
</gene>
<sequence>MIDPWGPVEALLLAVGGRDEHLLAAVDEVGLRATMDVVRDELLIRCAVPEVVDKVAVQLVVVHGDQRAGLAFTFADGSVDAEHGFHDGEQPTVTYTVVDILRGLFGADDAVTPSRNVQMCMPKTDSFAGGFDWALRQIRTTSALVAAISDRPADLGRLSMANGSDKWGGWHFYTPHYERHFARLRDQPVRLLEIGIGGYDDPNLGGASLRMWRDYFRRGLVVGMDIHPKPGVQGPRIRTVRGDQTDRELMTALGAEAGPFDIVVDDGSHISAHVIATFGMLFPHVRPGGFYVIEDLQTSYWPEFGGSTTEFTSPTTTVGFLKTLLDGLHHPEIDGAEPDYAALNIAGLHFYRNLVFIEKGANAVEGLPVMRTQPKARP</sequence>
<dbReference type="Pfam" id="PF17843">
    <property type="entry name" value="MycE_N"/>
    <property type="match status" value="1"/>
</dbReference>
<keyword evidence="2" id="KW-0489">Methyltransferase</keyword>
<dbReference type="AlphaFoldDB" id="A0A918GLW8"/>
<dbReference type="GO" id="GO:0008168">
    <property type="term" value="F:methyltransferase activity"/>
    <property type="evidence" value="ECO:0007669"/>
    <property type="project" value="UniProtKB-KW"/>
</dbReference>
<evidence type="ECO:0000256" key="1">
    <source>
        <dbReference type="ARBA" id="ARBA00004792"/>
    </source>
</evidence>
<dbReference type="Gene3D" id="3.40.50.150">
    <property type="entry name" value="Vaccinia Virus protein VP39"/>
    <property type="match status" value="1"/>
</dbReference>
<keyword evidence="4" id="KW-0949">S-adenosyl-L-methionine</keyword>
<accession>A0A918GLW8</accession>
<dbReference type="Proteomes" id="UP000660680">
    <property type="component" value="Unassembled WGS sequence"/>
</dbReference>
<evidence type="ECO:0000256" key="4">
    <source>
        <dbReference type="ARBA" id="ARBA00022691"/>
    </source>
</evidence>
<proteinExistence type="predicted"/>
<comment type="caution">
    <text evidence="7">The sequence shown here is derived from an EMBL/GenBank/DDBJ whole genome shotgun (WGS) entry which is preliminary data.</text>
</comment>
<dbReference type="GO" id="GO:0017000">
    <property type="term" value="P:antibiotic biosynthetic process"/>
    <property type="evidence" value="ECO:0007669"/>
    <property type="project" value="UniProtKB-KW"/>
</dbReference>
<dbReference type="InterPro" id="IPR040800">
    <property type="entry name" value="MycE_N"/>
</dbReference>
<evidence type="ECO:0000256" key="2">
    <source>
        <dbReference type="ARBA" id="ARBA00022603"/>
    </source>
</evidence>
<keyword evidence="8" id="KW-1185">Reference proteome</keyword>
<name>A0A918GLW8_9PSEU</name>
<dbReference type="GO" id="GO:0032259">
    <property type="term" value="P:methylation"/>
    <property type="evidence" value="ECO:0007669"/>
    <property type="project" value="UniProtKB-KW"/>
</dbReference>
<dbReference type="InterPro" id="IPR029063">
    <property type="entry name" value="SAM-dependent_MTases_sf"/>
</dbReference>
<protein>
    <recommendedName>
        <fullName evidence="6">Methyltransferase MycE N-terminal domain-containing protein</fullName>
    </recommendedName>
</protein>
<comment type="pathway">
    <text evidence="1">Antibiotic biosynthesis.</text>
</comment>
<evidence type="ECO:0000256" key="3">
    <source>
        <dbReference type="ARBA" id="ARBA00022679"/>
    </source>
</evidence>
<keyword evidence="5" id="KW-0045">Antibiotic biosynthesis</keyword>
<evidence type="ECO:0000313" key="7">
    <source>
        <dbReference type="EMBL" id="GGS46189.1"/>
    </source>
</evidence>
<dbReference type="Gene3D" id="3.30.1050.30">
    <property type="match status" value="1"/>
</dbReference>
<dbReference type="RefSeq" id="WP_189212712.1">
    <property type="nucleotide sequence ID" value="NZ_BMRB01000004.1"/>
</dbReference>
<evidence type="ECO:0000259" key="6">
    <source>
        <dbReference type="Pfam" id="PF17843"/>
    </source>
</evidence>
<dbReference type="SUPFAM" id="SSF53335">
    <property type="entry name" value="S-adenosyl-L-methionine-dependent methyltransferases"/>
    <property type="match status" value="1"/>
</dbReference>
<reference evidence="7" key="2">
    <citation type="submission" date="2020-09" db="EMBL/GenBank/DDBJ databases">
        <authorList>
            <person name="Sun Q."/>
            <person name="Ohkuma M."/>
        </authorList>
    </citation>
    <scope>NUCLEOTIDE SEQUENCE</scope>
    <source>
        <strain evidence="7">JCM 3276</strain>
    </source>
</reference>
<reference evidence="7" key="1">
    <citation type="journal article" date="2014" name="Int. J. Syst. Evol. Microbiol.">
        <title>Complete genome sequence of Corynebacterium casei LMG S-19264T (=DSM 44701T), isolated from a smear-ripened cheese.</title>
        <authorList>
            <consortium name="US DOE Joint Genome Institute (JGI-PGF)"/>
            <person name="Walter F."/>
            <person name="Albersmeier A."/>
            <person name="Kalinowski J."/>
            <person name="Ruckert C."/>
        </authorList>
    </citation>
    <scope>NUCLEOTIDE SEQUENCE</scope>
    <source>
        <strain evidence="7">JCM 3276</strain>
    </source>
</reference>
<dbReference type="EMBL" id="BMRB01000004">
    <property type="protein sequence ID" value="GGS46189.1"/>
    <property type="molecule type" value="Genomic_DNA"/>
</dbReference>
<feature type="domain" description="Methyltransferase MycE N-terminal" evidence="6">
    <location>
        <begin position="8"/>
        <end position="111"/>
    </location>
</feature>